<dbReference type="GO" id="GO:0005737">
    <property type="term" value="C:cytoplasm"/>
    <property type="evidence" value="ECO:0007669"/>
    <property type="project" value="TreeGrafter"/>
</dbReference>
<dbReference type="GO" id="GO:0043041">
    <property type="term" value="P:amino acid activation for nonribosomal peptide biosynthetic process"/>
    <property type="evidence" value="ECO:0007669"/>
    <property type="project" value="TreeGrafter"/>
</dbReference>
<dbReference type="InterPro" id="IPR042099">
    <property type="entry name" value="ANL_N_sf"/>
</dbReference>
<evidence type="ECO:0000259" key="1">
    <source>
        <dbReference type="Pfam" id="PF00501"/>
    </source>
</evidence>
<dbReference type="PANTHER" id="PTHR45527:SF1">
    <property type="entry name" value="FATTY ACID SYNTHASE"/>
    <property type="match status" value="1"/>
</dbReference>
<dbReference type="GO" id="GO:0016874">
    <property type="term" value="F:ligase activity"/>
    <property type="evidence" value="ECO:0007669"/>
    <property type="project" value="UniProtKB-KW"/>
</dbReference>
<feature type="domain" description="AMP-dependent synthetase/ligase" evidence="1">
    <location>
        <begin position="22"/>
        <end position="368"/>
    </location>
</feature>
<reference evidence="3" key="1">
    <citation type="journal article" date="2014" name="Int. J. Syst. Evol. Microbiol.">
        <title>Complete genome sequence of Corynebacterium casei LMG S-19264T (=DSM 44701T), isolated from a smear-ripened cheese.</title>
        <authorList>
            <consortium name="US DOE Joint Genome Institute (JGI-PGF)"/>
            <person name="Walter F."/>
            <person name="Albersmeier A."/>
            <person name="Kalinowski J."/>
            <person name="Ruckert C."/>
        </authorList>
    </citation>
    <scope>NUCLEOTIDE SEQUENCE</scope>
    <source>
        <strain evidence="3">CGMCC 1.12924</strain>
    </source>
</reference>
<dbReference type="PANTHER" id="PTHR45527">
    <property type="entry name" value="NONRIBOSOMAL PEPTIDE SYNTHETASE"/>
    <property type="match status" value="1"/>
</dbReference>
<protein>
    <submittedName>
        <fullName evidence="3">D-alanine--poly(Phosphoribitol) ligase</fullName>
    </submittedName>
</protein>
<dbReference type="AlphaFoldDB" id="A0A8J2VBE8"/>
<dbReference type="Proteomes" id="UP000652231">
    <property type="component" value="Unassembled WGS sequence"/>
</dbReference>
<sequence>MGIYQIKKTVNPQIKRLENLLELSAQNWPSKTALEEEGRSINYEKLNKVSNLIARALKESFGESQFRAAIYYPKSIESVAILFGILKAGGTYIPLDYEAPESRNLFIIKDCAVSVIFTTSDKCPSLKKSLSGSIQDLNIDGLNQVSLLPIQTNPIQPDGLAYMLYTSGSTGKPKGVMFSHSNALHFVNWCSNQFFPDENSVFSSHASFHFDLSILDLYLSIKHGSKLILISSKESKNPLALSHLIETKKITHWYSTPTILKLMVNYGKIERHDHSSLKYVLFAGEVFPVNPLKKLTLLWSTARFFNLYGPTETNVCTYYEVKLPVDVNRIEPFPIGKICEGLKSKTITTFEGKPELYISGPNVSQGYWNNEGLNKSSFENSEGVNWYKTGDLVDQDLEGNYIYLGRKDRMVKKNGFRVELDEIENTINSNQQIIDVAVIGKINSDFECRIIAFIQINDEEGNILELKKYCLENMPHYMTPDVFVILENIPKTSTDKTDYQKLHHLNEF</sequence>
<dbReference type="Gene3D" id="3.40.50.12780">
    <property type="entry name" value="N-terminal domain of ligase-like"/>
    <property type="match status" value="1"/>
</dbReference>
<dbReference type="InterPro" id="IPR045851">
    <property type="entry name" value="AMP-bd_C_sf"/>
</dbReference>
<feature type="domain" description="AMP-binding enzyme C-terminal" evidence="2">
    <location>
        <begin position="422"/>
        <end position="496"/>
    </location>
</feature>
<proteinExistence type="predicted"/>
<dbReference type="PROSITE" id="PS00455">
    <property type="entry name" value="AMP_BINDING"/>
    <property type="match status" value="1"/>
</dbReference>
<comment type="caution">
    <text evidence="3">The sequence shown here is derived from an EMBL/GenBank/DDBJ whole genome shotgun (WGS) entry which is preliminary data.</text>
</comment>
<organism evidence="3 4">
    <name type="scientific">Planktosalinus lacus</name>
    <dbReference type="NCBI Taxonomy" id="1526573"/>
    <lineage>
        <taxon>Bacteria</taxon>
        <taxon>Pseudomonadati</taxon>
        <taxon>Bacteroidota</taxon>
        <taxon>Flavobacteriia</taxon>
        <taxon>Flavobacteriales</taxon>
        <taxon>Flavobacteriaceae</taxon>
        <taxon>Planktosalinus</taxon>
    </lineage>
</organism>
<keyword evidence="4" id="KW-1185">Reference proteome</keyword>
<accession>A0A8J2VBE8</accession>
<dbReference type="InterPro" id="IPR025110">
    <property type="entry name" value="AMP-bd_C"/>
</dbReference>
<keyword evidence="3" id="KW-0436">Ligase</keyword>
<name>A0A8J2VBE8_9FLAO</name>
<dbReference type="SUPFAM" id="SSF56801">
    <property type="entry name" value="Acetyl-CoA synthetase-like"/>
    <property type="match status" value="1"/>
</dbReference>
<dbReference type="InterPro" id="IPR000873">
    <property type="entry name" value="AMP-dep_synth/lig_dom"/>
</dbReference>
<dbReference type="GO" id="GO:0031177">
    <property type="term" value="F:phosphopantetheine binding"/>
    <property type="evidence" value="ECO:0007669"/>
    <property type="project" value="TreeGrafter"/>
</dbReference>
<evidence type="ECO:0000313" key="4">
    <source>
        <dbReference type="Proteomes" id="UP000652231"/>
    </source>
</evidence>
<dbReference type="Pfam" id="PF13193">
    <property type="entry name" value="AMP-binding_C"/>
    <property type="match status" value="1"/>
</dbReference>
<reference evidence="3" key="2">
    <citation type="submission" date="2020-09" db="EMBL/GenBank/DDBJ databases">
        <authorList>
            <person name="Sun Q."/>
            <person name="Zhou Y."/>
        </authorList>
    </citation>
    <scope>NUCLEOTIDE SEQUENCE</scope>
    <source>
        <strain evidence="3">CGMCC 1.12924</strain>
    </source>
</reference>
<dbReference type="GO" id="GO:0044550">
    <property type="term" value="P:secondary metabolite biosynthetic process"/>
    <property type="evidence" value="ECO:0007669"/>
    <property type="project" value="TreeGrafter"/>
</dbReference>
<dbReference type="Pfam" id="PF00501">
    <property type="entry name" value="AMP-binding"/>
    <property type="match status" value="1"/>
</dbReference>
<dbReference type="InterPro" id="IPR020845">
    <property type="entry name" value="AMP-binding_CS"/>
</dbReference>
<evidence type="ECO:0000259" key="2">
    <source>
        <dbReference type="Pfam" id="PF13193"/>
    </source>
</evidence>
<gene>
    <name evidence="3" type="ORF">GCM10011312_25350</name>
</gene>
<dbReference type="Gene3D" id="3.30.300.30">
    <property type="match status" value="1"/>
</dbReference>
<evidence type="ECO:0000313" key="3">
    <source>
        <dbReference type="EMBL" id="GGE00866.1"/>
    </source>
</evidence>
<dbReference type="EMBL" id="BMGK01000013">
    <property type="protein sequence ID" value="GGE00866.1"/>
    <property type="molecule type" value="Genomic_DNA"/>
</dbReference>